<keyword evidence="1" id="KW-0472">Membrane</keyword>
<organism evidence="2 3">
    <name type="scientific">Paenisporosarcina macmurdoensis</name>
    <dbReference type="NCBI Taxonomy" id="212659"/>
    <lineage>
        <taxon>Bacteria</taxon>
        <taxon>Bacillati</taxon>
        <taxon>Bacillota</taxon>
        <taxon>Bacilli</taxon>
        <taxon>Bacillales</taxon>
        <taxon>Caryophanaceae</taxon>
        <taxon>Paenisporosarcina</taxon>
    </lineage>
</organism>
<reference evidence="3" key="1">
    <citation type="journal article" date="2019" name="Int. J. Syst. Evol. Microbiol.">
        <title>The Global Catalogue of Microorganisms (GCM) 10K type strain sequencing project: providing services to taxonomists for standard genome sequencing and annotation.</title>
        <authorList>
            <consortium name="The Broad Institute Genomics Platform"/>
            <consortium name="The Broad Institute Genome Sequencing Center for Infectious Disease"/>
            <person name="Wu L."/>
            <person name="Ma J."/>
        </authorList>
    </citation>
    <scope>NUCLEOTIDE SEQUENCE [LARGE SCALE GENOMIC DNA]</scope>
    <source>
        <strain evidence="3">CCUG 54527</strain>
    </source>
</reference>
<comment type="caution">
    <text evidence="2">The sequence shown here is derived from an EMBL/GenBank/DDBJ whole genome shotgun (WGS) entry which is preliminary data.</text>
</comment>
<sequence>MDTLIGLSPIIFYIVLIAVIIVIFKSVSKKSKPNSDLERRIRDLEEEVRNLKDNRGM</sequence>
<keyword evidence="3" id="KW-1185">Reference proteome</keyword>
<name>A0ABW1L5C9_9BACL</name>
<protein>
    <recommendedName>
        <fullName evidence="4">DUF4083 domain-containing protein</fullName>
    </recommendedName>
</protein>
<keyword evidence="1" id="KW-1133">Transmembrane helix</keyword>
<proteinExistence type="predicted"/>
<evidence type="ECO:0000256" key="1">
    <source>
        <dbReference type="SAM" id="Phobius"/>
    </source>
</evidence>
<accession>A0ABW1L5C9</accession>
<feature type="transmembrane region" description="Helical" evidence="1">
    <location>
        <begin position="6"/>
        <end position="24"/>
    </location>
</feature>
<keyword evidence="1" id="KW-0812">Transmembrane</keyword>
<evidence type="ECO:0008006" key="4">
    <source>
        <dbReference type="Google" id="ProtNLM"/>
    </source>
</evidence>
<gene>
    <name evidence="2" type="ORF">ACFPYN_05295</name>
</gene>
<dbReference type="EMBL" id="JBHSRI010000004">
    <property type="protein sequence ID" value="MFC6038869.1"/>
    <property type="molecule type" value="Genomic_DNA"/>
</dbReference>
<evidence type="ECO:0000313" key="2">
    <source>
        <dbReference type="EMBL" id="MFC6038869.1"/>
    </source>
</evidence>
<dbReference type="Proteomes" id="UP001596170">
    <property type="component" value="Unassembled WGS sequence"/>
</dbReference>
<evidence type="ECO:0000313" key="3">
    <source>
        <dbReference type="Proteomes" id="UP001596170"/>
    </source>
</evidence>
<dbReference type="RefSeq" id="WP_377732969.1">
    <property type="nucleotide sequence ID" value="NZ_JBHSRI010000004.1"/>
</dbReference>